<evidence type="ECO:0000313" key="6">
    <source>
        <dbReference type="Proteomes" id="UP000031512"/>
    </source>
</evidence>
<dbReference type="OrthoDB" id="365445at2759"/>
<dbReference type="PANTHER" id="PTHR11711">
    <property type="entry name" value="ADP RIBOSYLATION FACTOR-RELATED"/>
    <property type="match status" value="1"/>
</dbReference>
<keyword evidence="1 3" id="KW-0547">Nucleotide-binding</keyword>
<dbReference type="InterPro" id="IPR027417">
    <property type="entry name" value="P-loop_NTPase"/>
</dbReference>
<keyword evidence="4" id="KW-0479">Metal-binding</keyword>
<name>L0AYI1_THEEQ</name>
<dbReference type="EMBL" id="CP001670">
    <property type="protein sequence ID" value="AFZ80625.1"/>
    <property type="molecule type" value="Genomic_DNA"/>
</dbReference>
<dbReference type="SUPFAM" id="SSF52540">
    <property type="entry name" value="P-loop containing nucleoside triphosphate hydrolases"/>
    <property type="match status" value="1"/>
</dbReference>
<keyword evidence="2 3" id="KW-0342">GTP-binding</keyword>
<evidence type="ECO:0000256" key="4">
    <source>
        <dbReference type="PIRSR" id="PIRSR606689-2"/>
    </source>
</evidence>
<organism evidence="5 6">
    <name type="scientific">Theileria equi strain WA</name>
    <dbReference type="NCBI Taxonomy" id="1537102"/>
    <lineage>
        <taxon>Eukaryota</taxon>
        <taxon>Sar</taxon>
        <taxon>Alveolata</taxon>
        <taxon>Apicomplexa</taxon>
        <taxon>Aconoidasida</taxon>
        <taxon>Piroplasmida</taxon>
        <taxon>Theileriidae</taxon>
        <taxon>Theileria</taxon>
    </lineage>
</organism>
<dbReference type="Proteomes" id="UP000031512">
    <property type="component" value="Chromosome 3"/>
</dbReference>
<keyword evidence="4" id="KW-0460">Magnesium</keyword>
<dbReference type="eggNOG" id="KOG0072">
    <property type="taxonomic scope" value="Eukaryota"/>
</dbReference>
<feature type="binding site" evidence="4">
    <location>
        <position position="69"/>
    </location>
    <ligand>
        <name>Mg(2+)</name>
        <dbReference type="ChEBI" id="CHEBI:18420"/>
    </ligand>
</feature>
<dbReference type="AlphaFoldDB" id="L0AYI1"/>
<dbReference type="GO" id="GO:0003924">
    <property type="term" value="F:GTPase activity"/>
    <property type="evidence" value="ECO:0007669"/>
    <property type="project" value="InterPro"/>
</dbReference>
<dbReference type="STRING" id="1537102.L0AYI1"/>
<dbReference type="InterPro" id="IPR006689">
    <property type="entry name" value="Small_GTPase_ARF/SAR"/>
</dbReference>
<dbReference type="Gene3D" id="3.40.50.300">
    <property type="entry name" value="P-loop containing nucleotide triphosphate hydrolases"/>
    <property type="match status" value="1"/>
</dbReference>
<dbReference type="InterPro" id="IPR024156">
    <property type="entry name" value="Small_GTPase_ARF"/>
</dbReference>
<feature type="binding site" evidence="4">
    <location>
        <position position="89"/>
    </location>
    <ligand>
        <name>Mg(2+)</name>
        <dbReference type="ChEBI" id="CHEBI:18420"/>
    </ligand>
</feature>
<sequence length="249" mass="28576">MEFNPLLKSLPFNIILWTGKICTVTIKSLFLFFKSIFRTSTDIYANVQDNLNKPYEHILILGPRNSGKSSLLYRIKLSEFITIASTSSTVEENCEICKYCMMSARDCGHDDLQDYDKFYIKLYEPGYNDSVSVHQEYMQICDKIIYVIDSVGDFHYRTVQEEIITLISEHRYRKSNPKYVIFITKKDIFGGATVQTLKEALKVPKDLENRFIILQGSALTGDGISKVLEFLLVDTNPETNGEKSDLITL</sequence>
<dbReference type="VEuPathDB" id="PiroplasmaDB:BEWA_000300"/>
<gene>
    <name evidence="5" type="ORF">BEWA_000300</name>
</gene>
<evidence type="ECO:0000256" key="1">
    <source>
        <dbReference type="ARBA" id="ARBA00022741"/>
    </source>
</evidence>
<dbReference type="Pfam" id="PF00025">
    <property type="entry name" value="Arf"/>
    <property type="match status" value="1"/>
</dbReference>
<dbReference type="SMART" id="SM00177">
    <property type="entry name" value="ARF"/>
    <property type="match status" value="1"/>
</dbReference>
<reference evidence="5 6" key="1">
    <citation type="journal article" date="2012" name="BMC Genomics">
        <title>Comparative genomic analysis and phylogenetic position of Theileria equi.</title>
        <authorList>
            <person name="Kappmeyer L.S."/>
            <person name="Thiagarajan M."/>
            <person name="Herndon D.R."/>
            <person name="Ramsay J.D."/>
            <person name="Caler E."/>
            <person name="Djikeng A."/>
            <person name="Gillespie J.J."/>
            <person name="Lau A.O."/>
            <person name="Roalson E.H."/>
            <person name="Silva J.C."/>
            <person name="Silva M.G."/>
            <person name="Suarez C.E."/>
            <person name="Ueti M.W."/>
            <person name="Nene V.M."/>
            <person name="Mealey R.H."/>
            <person name="Knowles D.P."/>
            <person name="Brayton K.A."/>
        </authorList>
    </citation>
    <scope>NUCLEOTIDE SEQUENCE [LARGE SCALE GENOMIC DNA]</scope>
    <source>
        <strain evidence="5 6">WA</strain>
    </source>
</reference>
<dbReference type="KEGG" id="beq:BEWA_000300"/>
<proteinExistence type="predicted"/>
<feature type="binding site" evidence="3">
    <location>
        <begin position="62"/>
        <end position="69"/>
    </location>
    <ligand>
        <name>GTP</name>
        <dbReference type="ChEBI" id="CHEBI:37565"/>
    </ligand>
</feature>
<dbReference type="RefSeq" id="XP_004830291.1">
    <property type="nucleotide sequence ID" value="XM_004830234.1"/>
</dbReference>
<keyword evidence="6" id="KW-1185">Reference proteome</keyword>
<evidence type="ECO:0000256" key="2">
    <source>
        <dbReference type="ARBA" id="ARBA00023134"/>
    </source>
</evidence>
<evidence type="ECO:0000313" key="5">
    <source>
        <dbReference type="EMBL" id="AFZ80625.1"/>
    </source>
</evidence>
<dbReference type="GeneID" id="15805417"/>
<dbReference type="GO" id="GO:0005525">
    <property type="term" value="F:GTP binding"/>
    <property type="evidence" value="ECO:0007669"/>
    <property type="project" value="UniProtKB-KW"/>
</dbReference>
<dbReference type="GO" id="GO:0046872">
    <property type="term" value="F:metal ion binding"/>
    <property type="evidence" value="ECO:0007669"/>
    <property type="project" value="UniProtKB-KW"/>
</dbReference>
<protein>
    <submittedName>
        <fullName evidence="5">ADP-ribosylation factor, putative</fullName>
    </submittedName>
</protein>
<accession>L0AYI1</accession>
<evidence type="ECO:0000256" key="3">
    <source>
        <dbReference type="PIRSR" id="PIRSR606689-1"/>
    </source>
</evidence>